<dbReference type="Gene3D" id="1.10.510.10">
    <property type="entry name" value="Transferase(Phosphotransferase) domain 1"/>
    <property type="match status" value="1"/>
</dbReference>
<feature type="region of interest" description="Disordered" evidence="17">
    <location>
        <begin position="452"/>
        <end position="474"/>
    </location>
</feature>
<dbReference type="InterPro" id="IPR004172">
    <property type="entry name" value="L27_dom"/>
</dbReference>
<keyword evidence="13" id="KW-0472">Membrane</keyword>
<dbReference type="SMART" id="SM00072">
    <property type="entry name" value="GuKc"/>
    <property type="match status" value="1"/>
</dbReference>
<dbReference type="Gene3D" id="6.10.140.620">
    <property type="match status" value="1"/>
</dbReference>
<evidence type="ECO:0000259" key="20">
    <source>
        <dbReference type="PROSITE" id="PS50052"/>
    </source>
</evidence>
<feature type="domain" description="Protein kinase" evidence="19">
    <location>
        <begin position="12"/>
        <end position="276"/>
    </location>
</feature>
<dbReference type="InterPro" id="IPR036028">
    <property type="entry name" value="SH3-like_dom_sf"/>
</dbReference>
<dbReference type="FunFam" id="1.10.510.10:FF:000062">
    <property type="entry name" value="peripheral plasma membrane protein CASK isoform X2"/>
    <property type="match status" value="1"/>
</dbReference>
<keyword evidence="3 16" id="KW-0728">SH3 domain</keyword>
<reference evidence="24" key="1">
    <citation type="submission" date="2012-01" db="EMBL/GenBank/DDBJ databases">
        <title>The Genome Sequence of Oreochromis niloticus (Nile Tilapia).</title>
        <authorList>
            <consortium name="Broad Institute Genome Assembly Team"/>
            <consortium name="Broad Institute Sequencing Platform"/>
            <person name="Di Palma F."/>
            <person name="Johnson J."/>
            <person name="Lander E.S."/>
            <person name="Lindblad-Toh K."/>
        </authorList>
    </citation>
    <scope>NUCLEOTIDE SEQUENCE [LARGE SCALE GENOMIC DNA]</scope>
</reference>
<evidence type="ECO:0000259" key="18">
    <source>
        <dbReference type="PROSITE" id="PS50002"/>
    </source>
</evidence>
<dbReference type="InterPro" id="IPR000719">
    <property type="entry name" value="Prot_kinase_dom"/>
</dbReference>
<dbReference type="SUPFAM" id="SSF50156">
    <property type="entry name" value="PDZ domain-like"/>
    <property type="match status" value="1"/>
</dbReference>
<evidence type="ECO:0000256" key="1">
    <source>
        <dbReference type="ARBA" id="ARBA00004202"/>
    </source>
</evidence>
<dbReference type="GeneTree" id="ENSGT00940000155600"/>
<dbReference type="SUPFAM" id="SSF56112">
    <property type="entry name" value="Protein kinase-like (PK-like)"/>
    <property type="match status" value="1"/>
</dbReference>
<evidence type="ECO:0000313" key="24">
    <source>
        <dbReference type="Proteomes" id="UP000005207"/>
    </source>
</evidence>
<dbReference type="Proteomes" id="UP000005207">
    <property type="component" value="Linkage group LG23"/>
</dbReference>
<dbReference type="PROSITE" id="PS00856">
    <property type="entry name" value="GUANYLATE_KINASE_1"/>
    <property type="match status" value="1"/>
</dbReference>
<dbReference type="Pfam" id="PF00595">
    <property type="entry name" value="PDZ"/>
    <property type="match status" value="1"/>
</dbReference>
<evidence type="ECO:0000256" key="13">
    <source>
        <dbReference type="ARBA" id="ARBA00023136"/>
    </source>
</evidence>
<organism evidence="23 24">
    <name type="scientific">Oreochromis niloticus</name>
    <name type="common">Nile tilapia</name>
    <name type="synonym">Tilapia nilotica</name>
    <dbReference type="NCBI Taxonomy" id="8128"/>
    <lineage>
        <taxon>Eukaryota</taxon>
        <taxon>Metazoa</taxon>
        <taxon>Chordata</taxon>
        <taxon>Craniata</taxon>
        <taxon>Vertebrata</taxon>
        <taxon>Euteleostomi</taxon>
        <taxon>Actinopterygii</taxon>
        <taxon>Neopterygii</taxon>
        <taxon>Teleostei</taxon>
        <taxon>Neoteleostei</taxon>
        <taxon>Acanthomorphata</taxon>
        <taxon>Ovalentaria</taxon>
        <taxon>Cichlomorphae</taxon>
        <taxon>Cichliformes</taxon>
        <taxon>Cichlidae</taxon>
        <taxon>African cichlids</taxon>
        <taxon>Pseudocrenilabrinae</taxon>
        <taxon>Oreochromini</taxon>
        <taxon>Oreochromis</taxon>
    </lineage>
</organism>
<dbReference type="PROSITE" id="PS50002">
    <property type="entry name" value="SH3"/>
    <property type="match status" value="1"/>
</dbReference>
<evidence type="ECO:0000256" key="16">
    <source>
        <dbReference type="PROSITE-ProRule" id="PRU00192"/>
    </source>
</evidence>
<evidence type="ECO:0000256" key="15">
    <source>
        <dbReference type="ARBA" id="ARBA00071925"/>
    </source>
</evidence>
<dbReference type="GO" id="GO:0030054">
    <property type="term" value="C:cell junction"/>
    <property type="evidence" value="ECO:0007669"/>
    <property type="project" value="UniProtKB-ARBA"/>
</dbReference>
<evidence type="ECO:0000256" key="11">
    <source>
        <dbReference type="ARBA" id="ARBA00022840"/>
    </source>
</evidence>
<dbReference type="Gene3D" id="1.10.287.650">
    <property type="entry name" value="L27 domain"/>
    <property type="match status" value="2"/>
</dbReference>
<evidence type="ECO:0000256" key="5">
    <source>
        <dbReference type="ARBA" id="ARBA00022527"/>
    </source>
</evidence>
<evidence type="ECO:0000256" key="3">
    <source>
        <dbReference type="ARBA" id="ARBA00022443"/>
    </source>
</evidence>
<name>A0A669BKG9_ORENI</name>
<evidence type="ECO:0000256" key="7">
    <source>
        <dbReference type="ARBA" id="ARBA00022679"/>
    </source>
</evidence>
<dbReference type="InterPro" id="IPR008145">
    <property type="entry name" value="GK/Ca_channel_bsu"/>
</dbReference>
<keyword evidence="4" id="KW-1003">Cell membrane</keyword>
<evidence type="ECO:0000256" key="8">
    <source>
        <dbReference type="ARBA" id="ARBA00022737"/>
    </source>
</evidence>
<comment type="similarity">
    <text evidence="2">Belongs to the MAGUK family.</text>
</comment>
<dbReference type="Gene3D" id="2.30.30.40">
    <property type="entry name" value="SH3 Domains"/>
    <property type="match status" value="1"/>
</dbReference>
<evidence type="ECO:0000256" key="12">
    <source>
        <dbReference type="ARBA" id="ARBA00022860"/>
    </source>
</evidence>
<dbReference type="SMART" id="SM00326">
    <property type="entry name" value="SH3"/>
    <property type="match status" value="1"/>
</dbReference>
<evidence type="ECO:0000313" key="23">
    <source>
        <dbReference type="Ensembl" id="ENSONIP00000036031.1"/>
    </source>
</evidence>
<keyword evidence="9" id="KW-0547">Nucleotide-binding</keyword>
<evidence type="ECO:0000256" key="6">
    <source>
        <dbReference type="ARBA" id="ARBA00022553"/>
    </source>
</evidence>
<evidence type="ECO:0000259" key="21">
    <source>
        <dbReference type="PROSITE" id="PS50106"/>
    </source>
</evidence>
<dbReference type="InterPro" id="IPR014775">
    <property type="entry name" value="L27_C"/>
</dbReference>
<dbReference type="InterPro" id="IPR036892">
    <property type="entry name" value="L27_dom_sf"/>
</dbReference>
<dbReference type="Pfam" id="PF00069">
    <property type="entry name" value="Pkinase"/>
    <property type="match status" value="1"/>
</dbReference>
<dbReference type="FunFam" id="3.30.63.10:FF:000004">
    <property type="entry name" value="peripheral plasma membrane protein CASK isoform X2"/>
    <property type="match status" value="1"/>
</dbReference>
<protein>
    <recommendedName>
        <fullName evidence="15">Peripheral plasma membrane protein CASK</fullName>
    </recommendedName>
</protein>
<evidence type="ECO:0000256" key="10">
    <source>
        <dbReference type="ARBA" id="ARBA00022777"/>
    </source>
</evidence>
<dbReference type="CDD" id="cd14094">
    <property type="entry name" value="STKc_CASK"/>
    <property type="match status" value="1"/>
</dbReference>
<dbReference type="SUPFAM" id="SSF52540">
    <property type="entry name" value="P-loop containing nucleoside triphosphate hydrolases"/>
    <property type="match status" value="1"/>
</dbReference>
<dbReference type="InterPro" id="IPR008144">
    <property type="entry name" value="Guanylate_kin-like_dom"/>
</dbReference>
<dbReference type="GO" id="GO:0005516">
    <property type="term" value="F:calmodulin binding"/>
    <property type="evidence" value="ECO:0007669"/>
    <property type="project" value="UniProtKB-KW"/>
</dbReference>
<keyword evidence="11" id="KW-0067">ATP-binding</keyword>
<evidence type="ECO:0000256" key="2">
    <source>
        <dbReference type="ARBA" id="ARBA00007014"/>
    </source>
</evidence>
<dbReference type="InterPro" id="IPR027417">
    <property type="entry name" value="P-loop_NTPase"/>
</dbReference>
<dbReference type="Gene3D" id="3.40.50.300">
    <property type="entry name" value="P-loop containing nucleotide triphosphate hydrolases"/>
    <property type="match status" value="1"/>
</dbReference>
<dbReference type="SUPFAM" id="SSF101288">
    <property type="entry name" value="L27 domain"/>
    <property type="match status" value="2"/>
</dbReference>
<dbReference type="GO" id="GO:0005524">
    <property type="term" value="F:ATP binding"/>
    <property type="evidence" value="ECO:0007669"/>
    <property type="project" value="UniProtKB-KW"/>
</dbReference>
<evidence type="ECO:0000256" key="17">
    <source>
        <dbReference type="SAM" id="MobiDB-lite"/>
    </source>
</evidence>
<dbReference type="CDD" id="cd12081">
    <property type="entry name" value="SH3_CASK"/>
    <property type="match status" value="1"/>
</dbReference>
<dbReference type="SMART" id="SM00228">
    <property type="entry name" value="PDZ"/>
    <property type="match status" value="1"/>
</dbReference>
<dbReference type="PROSITE" id="PS51022">
    <property type="entry name" value="L27"/>
    <property type="match status" value="2"/>
</dbReference>
<dbReference type="CDD" id="cd00071">
    <property type="entry name" value="GMPK"/>
    <property type="match status" value="1"/>
</dbReference>
<dbReference type="PANTHER" id="PTHR23122">
    <property type="entry name" value="MEMBRANE-ASSOCIATED GUANYLATE KINASE MAGUK"/>
    <property type="match status" value="1"/>
</dbReference>
<feature type="domain" description="Guanylate kinase-like" evidence="20">
    <location>
        <begin position="698"/>
        <end position="870"/>
    </location>
</feature>
<keyword evidence="5" id="KW-0723">Serine/threonine-protein kinase</keyword>
<feature type="domain" description="L27" evidence="22">
    <location>
        <begin position="337"/>
        <end position="392"/>
    </location>
</feature>
<comment type="subcellular location">
    <subcellularLocation>
        <location evidence="1">Cell membrane</location>
        <topology evidence="1">Peripheral membrane protein</topology>
    </subcellularLocation>
</comment>
<feature type="domain" description="PDZ" evidence="21">
    <location>
        <begin position="484"/>
        <end position="565"/>
    </location>
</feature>
<dbReference type="Gene3D" id="2.30.42.10">
    <property type="match status" value="1"/>
</dbReference>
<dbReference type="InterPro" id="IPR050716">
    <property type="entry name" value="MAGUK"/>
</dbReference>
<reference evidence="23" key="2">
    <citation type="submission" date="2025-08" db="UniProtKB">
        <authorList>
            <consortium name="Ensembl"/>
        </authorList>
    </citation>
    <scope>IDENTIFICATION</scope>
</reference>
<dbReference type="FunFam" id="3.40.50.300:FF:000146">
    <property type="entry name" value="MAGUK p55 subfamily member 6 isoform X1"/>
    <property type="match status" value="1"/>
</dbReference>
<dbReference type="InterPro" id="IPR001478">
    <property type="entry name" value="PDZ"/>
</dbReference>
<feature type="domain" description="SH3" evidence="18">
    <location>
        <begin position="571"/>
        <end position="641"/>
    </location>
</feature>
<sequence>MADDDVLFEDVYELCEVIGKGPFSVVRRCINRDTGQQFAVKIVDVASFTSSPGLSTEDLKREASICHMLKHPHIVELLETYSSDGMLYMVFEFMDGADLCFEIVKRADAGFVYSEAVASHYMRQILEALRYCHDNNVIHRDVKPHCVLLASKENSAPVKLGGFGVAIQLGESGLVAGGRVGTPHFMAPEVVKREPYGKPVDVWGCGVILFILLSGCLPFYGTKERLFEAIIKGKYKMNPRQWAHISESAKDLVRRMLMLDPAERITVYEALNHPWLKERDRYAYKIHLPETVEQLRKFNARRKLKGAVLAAVSSHKFNSYYGDPPEELHDFSDDPTSSGAVSQVLDSLEEIHALTDCSEKDMDFLHSVFQDQHLHTLLDLYDKINTRSSPQIRNPPSDGVQRAKEVLETISCYPENMEAKELRRILTQPHFMALLQTHDVVAHEVYSDEALRVTPPPTSPYLNGDSPDSTNGDMDLENVTRVRLVQFQKNTDEPMGITLKMNDLNHCIVARIMHGGMIHRQGTLHVGDEIREINGISVANQTVEQLQKMLREMRGSITFKIVPSYRSQSMSCEIYVRAQFEYDPAKDDLIPCKEAGIRFRVGDIIQIISKDDHNWWQGKLENTKNGTAGLIPSPELQEWRVACIAMEKTKQEQQASCTWFGKKKKQYKDKYLAKHNAVFDQLDLVTYEEVVKLPSFKRKTLVLLGAHGVGRRHIKNTLITKHPDRFAYPIPHTTRPPKKDEENGKNYYFVSHEQMMQDISNNDYLEYGSHEDAMYGTRLETIRQIHAQGMISILDVEPQALKILRTAEFAPYVVFIAAPTITPGMTEDESLQRLQKESEMLQQTYAHYFDQTIINNEIDDTIRLLEEAVDLVSTTPQWVPVSWVY</sequence>
<dbReference type="Pfam" id="PF02828">
    <property type="entry name" value="L27"/>
    <property type="match status" value="2"/>
</dbReference>
<dbReference type="AlphaFoldDB" id="A0A669BKG9"/>
<dbReference type="GO" id="GO:0005886">
    <property type="term" value="C:plasma membrane"/>
    <property type="evidence" value="ECO:0007669"/>
    <property type="project" value="UniProtKB-SubCell"/>
</dbReference>
<dbReference type="Ensembl" id="ENSONIT00000042319.1">
    <property type="protein sequence ID" value="ENSONIP00000036031.1"/>
    <property type="gene ID" value="ENSONIG00000012112.2"/>
</dbReference>
<dbReference type="InterPro" id="IPR011009">
    <property type="entry name" value="Kinase-like_dom_sf"/>
</dbReference>
<dbReference type="Pfam" id="PF00625">
    <property type="entry name" value="Guanylate_kin"/>
    <property type="match status" value="1"/>
</dbReference>
<proteinExistence type="inferred from homology"/>
<dbReference type="GO" id="GO:0004674">
    <property type="term" value="F:protein serine/threonine kinase activity"/>
    <property type="evidence" value="ECO:0007669"/>
    <property type="project" value="UniProtKB-KW"/>
</dbReference>
<keyword evidence="12" id="KW-0112">Calmodulin-binding</keyword>
<evidence type="ECO:0000259" key="19">
    <source>
        <dbReference type="PROSITE" id="PS50011"/>
    </source>
</evidence>
<dbReference type="Pfam" id="PF07653">
    <property type="entry name" value="SH3_2"/>
    <property type="match status" value="1"/>
</dbReference>
<dbReference type="SMART" id="SM00569">
    <property type="entry name" value="L27"/>
    <property type="match status" value="2"/>
</dbReference>
<dbReference type="InterPro" id="IPR036034">
    <property type="entry name" value="PDZ_sf"/>
</dbReference>
<accession>A0A669BKG9</accession>
<dbReference type="FunFam" id="3.30.200.20:FF:000051">
    <property type="entry name" value="Peripheral plasma membrane protein CASK isoform B"/>
    <property type="match status" value="1"/>
</dbReference>
<feature type="domain" description="L27" evidence="22">
    <location>
        <begin position="396"/>
        <end position="449"/>
    </location>
</feature>
<evidence type="ECO:0000256" key="9">
    <source>
        <dbReference type="ARBA" id="ARBA00022741"/>
    </source>
</evidence>
<evidence type="ECO:0000259" key="22">
    <source>
        <dbReference type="PROSITE" id="PS51022"/>
    </source>
</evidence>
<gene>
    <name evidence="23" type="primary">CASK</name>
    <name evidence="23" type="synonym">LOC100693503</name>
</gene>
<dbReference type="FunFam" id="2.30.42.10:FF:000016">
    <property type="entry name" value="peripheral plasma membrane protein CASK isoform X2"/>
    <property type="match status" value="1"/>
</dbReference>
<dbReference type="InterPro" id="IPR035473">
    <property type="entry name" value="CASK_SH3"/>
</dbReference>
<keyword evidence="10" id="KW-0418">Kinase</keyword>
<reference evidence="23" key="3">
    <citation type="submission" date="2025-09" db="UniProtKB">
        <authorList>
            <consortium name="Ensembl"/>
        </authorList>
    </citation>
    <scope>IDENTIFICATION</scope>
</reference>
<dbReference type="CDD" id="cd10831">
    <property type="entry name" value="PDZ_CASK-like"/>
    <property type="match status" value="1"/>
</dbReference>
<evidence type="ECO:0000256" key="4">
    <source>
        <dbReference type="ARBA" id="ARBA00022475"/>
    </source>
</evidence>
<comment type="similarity">
    <text evidence="14">In the N-terminal section; belongs to the protein kinase superfamily. CAMK Ser/Thr protein kinase family. CaMK subfamily.</text>
</comment>
<keyword evidence="8" id="KW-0677">Repeat</keyword>
<dbReference type="PROSITE" id="PS50052">
    <property type="entry name" value="GUANYLATE_KINASE_2"/>
    <property type="match status" value="1"/>
</dbReference>
<dbReference type="Gene3D" id="3.30.200.20">
    <property type="entry name" value="Phosphorylase Kinase, domain 1"/>
    <property type="match status" value="1"/>
</dbReference>
<dbReference type="InterPro" id="IPR020590">
    <property type="entry name" value="Guanylate_kinase_CS"/>
</dbReference>
<dbReference type="SUPFAM" id="SSF50044">
    <property type="entry name" value="SH3-domain"/>
    <property type="match status" value="1"/>
</dbReference>
<evidence type="ECO:0000256" key="14">
    <source>
        <dbReference type="ARBA" id="ARBA00060907"/>
    </source>
</evidence>
<dbReference type="InterPro" id="IPR001452">
    <property type="entry name" value="SH3_domain"/>
</dbReference>
<keyword evidence="24" id="KW-1185">Reference proteome</keyword>
<dbReference type="PROSITE" id="PS50011">
    <property type="entry name" value="PROTEIN_KINASE_DOM"/>
    <property type="match status" value="1"/>
</dbReference>
<dbReference type="PROSITE" id="PS50106">
    <property type="entry name" value="PDZ"/>
    <property type="match status" value="1"/>
</dbReference>
<keyword evidence="6" id="KW-0597">Phosphoprotein</keyword>
<keyword evidence="7" id="KW-0808">Transferase</keyword>